<dbReference type="GO" id="GO:0015562">
    <property type="term" value="F:efflux transmembrane transporter activity"/>
    <property type="evidence" value="ECO:0007669"/>
    <property type="project" value="InterPro"/>
</dbReference>
<evidence type="ECO:0000313" key="2">
    <source>
        <dbReference type="EMBL" id="QEN03876.1"/>
    </source>
</evidence>
<protein>
    <submittedName>
        <fullName evidence="2">Efflux RND transporter periplasmic adaptor subunit</fullName>
    </submittedName>
</protein>
<evidence type="ECO:0000313" key="3">
    <source>
        <dbReference type="Proteomes" id="UP000323824"/>
    </source>
</evidence>
<gene>
    <name evidence="2" type="ORF">EW093_03885</name>
</gene>
<dbReference type="NCBIfam" id="TIGR01730">
    <property type="entry name" value="RND_mfp"/>
    <property type="match status" value="1"/>
</dbReference>
<dbReference type="Gene3D" id="2.40.30.170">
    <property type="match status" value="1"/>
</dbReference>
<dbReference type="SUPFAM" id="SSF111369">
    <property type="entry name" value="HlyD-like secretion proteins"/>
    <property type="match status" value="1"/>
</dbReference>
<comment type="similarity">
    <text evidence="1">Belongs to the membrane fusion protein (MFP) (TC 8.A.1) family.</text>
</comment>
<dbReference type="RefSeq" id="WP_149567133.1">
    <property type="nucleotide sequence ID" value="NZ_CP035807.1"/>
</dbReference>
<name>A0A5C1QAP8_9SPIO</name>
<dbReference type="PANTHER" id="PTHR30469">
    <property type="entry name" value="MULTIDRUG RESISTANCE PROTEIN MDTA"/>
    <property type="match status" value="1"/>
</dbReference>
<organism evidence="2 3">
    <name type="scientific">Thiospirochaeta perfilievii</name>
    <dbReference type="NCBI Taxonomy" id="252967"/>
    <lineage>
        <taxon>Bacteria</taxon>
        <taxon>Pseudomonadati</taxon>
        <taxon>Spirochaetota</taxon>
        <taxon>Spirochaetia</taxon>
        <taxon>Spirochaetales</taxon>
        <taxon>Spirochaetaceae</taxon>
        <taxon>Thiospirochaeta</taxon>
    </lineage>
</organism>
<dbReference type="InterPro" id="IPR006143">
    <property type="entry name" value="RND_pump_MFP"/>
</dbReference>
<dbReference type="OrthoDB" id="320389at2"/>
<dbReference type="GO" id="GO:1990281">
    <property type="term" value="C:efflux pump complex"/>
    <property type="evidence" value="ECO:0007669"/>
    <property type="project" value="TreeGrafter"/>
</dbReference>
<accession>A0A5C1QAP8</accession>
<reference evidence="2 3" key="1">
    <citation type="submission" date="2019-02" db="EMBL/GenBank/DDBJ databases">
        <authorList>
            <person name="Fomenkov A."/>
            <person name="Dubinina G."/>
            <person name="Grabovich M."/>
            <person name="Vincze T."/>
            <person name="Roberts R.J."/>
        </authorList>
    </citation>
    <scope>NUCLEOTIDE SEQUENCE [LARGE SCALE GENOMIC DNA]</scope>
    <source>
        <strain evidence="2 3">P</strain>
    </source>
</reference>
<evidence type="ECO:0000256" key="1">
    <source>
        <dbReference type="ARBA" id="ARBA00009477"/>
    </source>
</evidence>
<dbReference type="EMBL" id="CP035807">
    <property type="protein sequence ID" value="QEN03876.1"/>
    <property type="molecule type" value="Genomic_DNA"/>
</dbReference>
<dbReference type="Gene3D" id="2.40.50.100">
    <property type="match status" value="1"/>
</dbReference>
<dbReference type="PANTHER" id="PTHR30469:SF33">
    <property type="entry name" value="SLR1207 PROTEIN"/>
    <property type="match status" value="1"/>
</dbReference>
<dbReference type="Gene3D" id="2.40.420.20">
    <property type="match status" value="1"/>
</dbReference>
<proteinExistence type="inferred from homology"/>
<sequence length="362" mass="38900">MLKKMILNIIILTVAFSCSKEVDDLSSATWDMDKSDTVVAVESLNLTKGVLYPTVTSSGLISGIKEAYIISETRGIIESVDFEIGEEVDTTEVLVNVDNSIAKLSLEQAKEQFENADLDLVSTEKFYKKGSASLSDLTRARSSANGAKVLYETALKTVEDASIKSPIFGAVAWKDSGVTQGNFLNQGQKIAKIVDLSKIRVEVSLGERQIGLIKLNSKVNIKLVSIKNSQPLIGNVVAIAAGSDASTGSYKVIVEADNSQKDVIRAGMSCSVTIETNDTNALYIVPTDSIVVREGKEYIFVENNGVAEPREIIKGEVVGSRTSIDPKTQLSENETIIISGLNSIKPGIKVNSTIIGSSGEWL</sequence>
<dbReference type="PROSITE" id="PS51257">
    <property type="entry name" value="PROKAR_LIPOPROTEIN"/>
    <property type="match status" value="1"/>
</dbReference>
<dbReference type="KEGG" id="sper:EW093_03885"/>
<keyword evidence="3" id="KW-1185">Reference proteome</keyword>
<reference evidence="2 3" key="2">
    <citation type="submission" date="2019-09" db="EMBL/GenBank/DDBJ databases">
        <title>Complete Genome Sequence and Methylome Analysis of free living Spirochaetas.</title>
        <authorList>
            <person name="Leshcheva N."/>
            <person name="Mikheeva N."/>
        </authorList>
    </citation>
    <scope>NUCLEOTIDE SEQUENCE [LARGE SCALE GENOMIC DNA]</scope>
    <source>
        <strain evidence="2 3">P</strain>
    </source>
</reference>
<dbReference type="Proteomes" id="UP000323824">
    <property type="component" value="Chromosome"/>
</dbReference>
<dbReference type="AlphaFoldDB" id="A0A5C1QAP8"/>
<dbReference type="Gene3D" id="1.10.287.470">
    <property type="entry name" value="Helix hairpin bin"/>
    <property type="match status" value="1"/>
</dbReference>